<evidence type="ECO:0000256" key="9">
    <source>
        <dbReference type="ARBA" id="ARBA00023125"/>
    </source>
</evidence>
<evidence type="ECO:0000313" key="14">
    <source>
        <dbReference type="Proteomes" id="UP000323261"/>
    </source>
</evidence>
<reference evidence="13 14" key="1">
    <citation type="journal article" date="2019" name="Viruses">
        <title>Faecal Virome Analysis of Wild Animals from Brazil.</title>
        <authorList>
            <person name="Duarte M.A."/>
            <person name="Silva J.M.F."/>
            <person name="Brito C.R."/>
            <person name="Teixeira D.S."/>
            <person name="Melo F.L."/>
            <person name="Ribeiro B.M."/>
            <person name="Nagata T."/>
            <person name="Campos F.S."/>
        </authorList>
    </citation>
    <scope>NUCLEOTIDE SEQUENCE [LARGE SCALE GENOMIC DNA]</scope>
    <source>
        <strain evidence="13">BR_DF</strain>
    </source>
</reference>
<feature type="domain" description="Adenovirus DNA-binding zinc-binding" evidence="12">
    <location>
        <begin position="117"/>
        <end position="215"/>
    </location>
</feature>
<gene>
    <name evidence="13" type="ORF">PAV19gp14</name>
</gene>
<dbReference type="SUPFAM" id="SSF57917">
    <property type="entry name" value="Zn-binding domains of ADDBP"/>
    <property type="match status" value="2"/>
</dbReference>
<dbReference type="EMBL" id="MN025529">
    <property type="protein sequence ID" value="QEJ80734.1"/>
    <property type="molecule type" value="Genomic_DNA"/>
</dbReference>
<proteinExistence type="predicted"/>
<evidence type="ECO:0000256" key="3">
    <source>
        <dbReference type="ARBA" id="ARBA00022562"/>
    </source>
</evidence>
<dbReference type="InterPro" id="IPR003176">
    <property type="entry name" value="Adenovirus_DNA-bd_a"/>
</dbReference>
<keyword evidence="6" id="KW-0479">Metal-binding</keyword>
<accession>A0A5C0PWE9</accession>
<keyword evidence="4" id="KW-0945">Host-virus interaction</keyword>
<evidence type="ECO:0000259" key="11">
    <source>
        <dbReference type="Pfam" id="PF02236"/>
    </source>
</evidence>
<keyword evidence="8" id="KW-1194">Viral DNA replication</keyword>
<dbReference type="InterPro" id="IPR036362">
    <property type="entry name" value="Adenovirus_DNA-bd_N_sf"/>
</dbReference>
<evidence type="ECO:0000256" key="6">
    <source>
        <dbReference type="ARBA" id="ARBA00022723"/>
    </source>
</evidence>
<evidence type="ECO:0000259" key="12">
    <source>
        <dbReference type="Pfam" id="PF03728"/>
    </source>
</evidence>
<feature type="domain" description="Adenovirus DNA-binding zinc-binding" evidence="12">
    <location>
        <begin position="227"/>
        <end position="313"/>
    </location>
</feature>
<dbReference type="InterPro" id="IPR036367">
    <property type="entry name" value="Ad_DBP_C_sf"/>
</dbReference>
<sequence length="378" mass="42005">MALSKRSRKEHSGGRMTAEEAELHLQEALDICAKFADHYKIALSNFSFSPEDTSLEKIVGAAMRKTKYNPLYSNIRSMHKVGARMLYAAISQAAHLEPKFNVSGCSLWVHGWEKQVRCYHGSVMAMKENTVELAPSSEAGVAALKEGRGVLTTGKWGRQAVKVCNPHYAVCTEDIDQRCGSYCNSSCGLSFTDAHKAITALKNYNALTAVLFPKQKADHFMLILDTCDCTYGNKSVLGRQIPRMTPFSVTGLNDISPQALESTKKPFAKYPAVMVFQCCNYNQKKGSTCDIKISSPDLLFLLTLVRACWKEVMNSAMPIRFPHFKWSPEKQVKNVLLPDAISCMDDLPFGEAPSPKKLRLQEEPLSVDSDSDQTIIDD</sequence>
<protein>
    <submittedName>
        <fullName evidence="13">DNA-binding protein</fullName>
    </submittedName>
</protein>
<keyword evidence="2" id="KW-0597">Phosphoprotein</keyword>
<organism evidence="13 14">
    <name type="scientific">Psittacine adenovirus 3</name>
    <dbReference type="NCBI Taxonomy" id="1580497"/>
    <lineage>
        <taxon>Viruses</taxon>
        <taxon>Varidnaviria</taxon>
        <taxon>Bamfordvirae</taxon>
        <taxon>Preplasmiviricota</taxon>
        <taxon>Polisuviricotina</taxon>
        <taxon>Pharingeaviricetes</taxon>
        <taxon>Rowavirales</taxon>
        <taxon>Adenoviridae</taxon>
        <taxon>Barthadenovirus</taxon>
        <taxon>Barthadenovirus amazonae</taxon>
        <taxon>Psittacine atadenovirus A</taxon>
    </lineage>
</organism>
<evidence type="ECO:0000256" key="4">
    <source>
        <dbReference type="ARBA" id="ARBA00022581"/>
    </source>
</evidence>
<dbReference type="SUPFAM" id="SSF47724">
    <property type="entry name" value="Domain of early E2A DNA-binding protein, ADDBP"/>
    <property type="match status" value="1"/>
</dbReference>
<dbReference type="InterPro" id="IPR005376">
    <property type="entry name" value="Adenovirus_DNA-bd_zn-bd"/>
</dbReference>
<dbReference type="Pfam" id="PF02236">
    <property type="entry name" value="Viral_DNA_bi"/>
    <property type="match status" value="1"/>
</dbReference>
<evidence type="ECO:0000256" key="2">
    <source>
        <dbReference type="ARBA" id="ARBA00022553"/>
    </source>
</evidence>
<feature type="region of interest" description="Disordered" evidence="10">
    <location>
        <begin position="354"/>
        <end position="378"/>
    </location>
</feature>
<feature type="domain" description="Adenovirus DNA-binding all-alpha" evidence="11">
    <location>
        <begin position="25"/>
        <end position="100"/>
    </location>
</feature>
<feature type="compositionally biased region" description="Acidic residues" evidence="10">
    <location>
        <begin position="369"/>
        <end position="378"/>
    </location>
</feature>
<evidence type="ECO:0000256" key="5">
    <source>
        <dbReference type="ARBA" id="ARBA00022705"/>
    </source>
</evidence>
<keyword evidence="3" id="KW-1048">Host nucleus</keyword>
<dbReference type="Pfam" id="PF03728">
    <property type="entry name" value="Viral_DNA_Zn_bi"/>
    <property type="match status" value="2"/>
</dbReference>
<evidence type="ECO:0000256" key="1">
    <source>
        <dbReference type="ARBA" id="ARBA00022518"/>
    </source>
</evidence>
<evidence type="ECO:0000256" key="8">
    <source>
        <dbReference type="ARBA" id="ARBA00023109"/>
    </source>
</evidence>
<dbReference type="GO" id="GO:0006351">
    <property type="term" value="P:DNA-templated transcription"/>
    <property type="evidence" value="ECO:0007669"/>
    <property type="project" value="InterPro"/>
</dbReference>
<keyword evidence="9 13" id="KW-0238">DNA-binding</keyword>
<keyword evidence="5" id="KW-0235">DNA replication</keyword>
<name>A0A5C0PWE9_9ADEN</name>
<dbReference type="InterPro" id="IPR036368">
    <property type="entry name" value="ADBP_zn-bd_sf"/>
</dbReference>
<dbReference type="GO" id="GO:0039693">
    <property type="term" value="P:viral DNA genome replication"/>
    <property type="evidence" value="ECO:0007669"/>
    <property type="project" value="UniProtKB-KW"/>
</dbReference>
<evidence type="ECO:0000256" key="7">
    <source>
        <dbReference type="ARBA" id="ARBA00022833"/>
    </source>
</evidence>
<dbReference type="GO" id="GO:0003677">
    <property type="term" value="F:DNA binding"/>
    <property type="evidence" value="ECO:0007669"/>
    <property type="project" value="UniProtKB-KW"/>
</dbReference>
<evidence type="ECO:0000256" key="10">
    <source>
        <dbReference type="SAM" id="MobiDB-lite"/>
    </source>
</evidence>
<dbReference type="Proteomes" id="UP000323261">
    <property type="component" value="Segment"/>
</dbReference>
<keyword evidence="1" id="KW-0244">Early protein</keyword>
<dbReference type="GO" id="GO:0006260">
    <property type="term" value="P:DNA replication"/>
    <property type="evidence" value="ECO:0007669"/>
    <property type="project" value="UniProtKB-KW"/>
</dbReference>
<dbReference type="GO" id="GO:0008270">
    <property type="term" value="F:zinc ion binding"/>
    <property type="evidence" value="ECO:0007669"/>
    <property type="project" value="InterPro"/>
</dbReference>
<dbReference type="Gene3D" id="3.90.148.10">
    <property type="entry name" value="Adenovirus DNA-binding, C-terminal domain superfamily/Adenovirus DNA-binding, zinc binding domain"/>
    <property type="match status" value="2"/>
</dbReference>
<evidence type="ECO:0000313" key="13">
    <source>
        <dbReference type="EMBL" id="QEJ80734.1"/>
    </source>
</evidence>
<keyword evidence="7" id="KW-0862">Zinc</keyword>